<evidence type="ECO:0000259" key="1">
    <source>
        <dbReference type="SMART" id="SM01321"/>
    </source>
</evidence>
<dbReference type="SUPFAM" id="SSF143422">
    <property type="entry name" value="Transposase IS200-like"/>
    <property type="match status" value="1"/>
</dbReference>
<dbReference type="PANTHER" id="PTHR36966">
    <property type="entry name" value="REP-ASSOCIATED TYROSINE TRANSPOSASE"/>
    <property type="match status" value="1"/>
</dbReference>
<evidence type="ECO:0000313" key="3">
    <source>
        <dbReference type="Proteomes" id="UP001482513"/>
    </source>
</evidence>
<dbReference type="SMART" id="SM01321">
    <property type="entry name" value="Y1_Tnp"/>
    <property type="match status" value="1"/>
</dbReference>
<dbReference type="Proteomes" id="UP001482513">
    <property type="component" value="Unassembled WGS sequence"/>
</dbReference>
<name>A0ABV0K6M6_9CYAN</name>
<dbReference type="NCBIfam" id="NF047646">
    <property type="entry name" value="REP_Tyr_transpos"/>
    <property type="match status" value="1"/>
</dbReference>
<gene>
    <name evidence="2" type="ORF">NC992_16230</name>
</gene>
<accession>A0ABV0K6M6</accession>
<sequence>MPNYRRLYRSGGSYFFTHVTYQRHPWLCTELGRQALREAIIAVRRKHPFAIDAFVLLPDHFHCILTLPETDADYAKRWRLIKLMVTKACAKDLALPLEKSASGERRREGNLWQRRYWEHAIRDERDFVNHCEYVHFNPVKHGLVKSPRDWAYSSVHRYSWE</sequence>
<keyword evidence="3" id="KW-1185">Reference proteome</keyword>
<dbReference type="InterPro" id="IPR002686">
    <property type="entry name" value="Transposase_17"/>
</dbReference>
<proteinExistence type="predicted"/>
<evidence type="ECO:0000313" key="2">
    <source>
        <dbReference type="EMBL" id="MEP0948434.1"/>
    </source>
</evidence>
<dbReference type="InterPro" id="IPR052715">
    <property type="entry name" value="RAYT_transposase"/>
</dbReference>
<dbReference type="Gene3D" id="3.30.70.1290">
    <property type="entry name" value="Transposase IS200-like"/>
    <property type="match status" value="1"/>
</dbReference>
<dbReference type="InterPro" id="IPR036515">
    <property type="entry name" value="Transposase_17_sf"/>
</dbReference>
<organism evidence="2 3">
    <name type="scientific">Leptolyngbya subtilissima DQ-A4</name>
    <dbReference type="NCBI Taxonomy" id="2933933"/>
    <lineage>
        <taxon>Bacteria</taxon>
        <taxon>Bacillati</taxon>
        <taxon>Cyanobacteriota</taxon>
        <taxon>Cyanophyceae</taxon>
        <taxon>Leptolyngbyales</taxon>
        <taxon>Leptolyngbyaceae</taxon>
        <taxon>Leptolyngbya group</taxon>
        <taxon>Leptolyngbya</taxon>
    </lineage>
</organism>
<dbReference type="RefSeq" id="WP_190704072.1">
    <property type="nucleotide sequence ID" value="NZ_JAMPKX010000007.1"/>
</dbReference>
<protein>
    <submittedName>
        <fullName evidence="2">Transposase</fullName>
    </submittedName>
</protein>
<dbReference type="PANTHER" id="PTHR36966:SF1">
    <property type="entry name" value="REP-ASSOCIATED TYROSINE TRANSPOSASE"/>
    <property type="match status" value="1"/>
</dbReference>
<feature type="domain" description="Transposase IS200-like" evidence="1">
    <location>
        <begin position="9"/>
        <end position="137"/>
    </location>
</feature>
<comment type="caution">
    <text evidence="2">The sequence shown here is derived from an EMBL/GenBank/DDBJ whole genome shotgun (WGS) entry which is preliminary data.</text>
</comment>
<reference evidence="2 3" key="1">
    <citation type="submission" date="2022-04" db="EMBL/GenBank/DDBJ databases">
        <title>Positive selection, recombination, and allopatry shape intraspecific diversity of widespread and dominant cyanobacteria.</title>
        <authorList>
            <person name="Wei J."/>
            <person name="Shu W."/>
            <person name="Hu C."/>
        </authorList>
    </citation>
    <scope>NUCLEOTIDE SEQUENCE [LARGE SCALE GENOMIC DNA]</scope>
    <source>
        <strain evidence="2 3">DQ-A4</strain>
    </source>
</reference>
<dbReference type="EMBL" id="JAMPKX010000007">
    <property type="protein sequence ID" value="MEP0948434.1"/>
    <property type="molecule type" value="Genomic_DNA"/>
</dbReference>